<dbReference type="EMBL" id="JAFCIX010000445">
    <property type="protein sequence ID" value="KAH6589594.1"/>
    <property type="molecule type" value="Genomic_DNA"/>
</dbReference>
<dbReference type="Pfam" id="PF16686">
    <property type="entry name" value="POT1PC"/>
    <property type="match status" value="1"/>
</dbReference>
<dbReference type="InterPro" id="IPR028389">
    <property type="entry name" value="POT1"/>
</dbReference>
<dbReference type="Proteomes" id="UP001648503">
    <property type="component" value="Unassembled WGS sequence"/>
</dbReference>
<name>A0ABQ8EZX9_9FUNG</name>
<accession>A0ABQ8EZX9</accession>
<dbReference type="InterPro" id="IPR011564">
    <property type="entry name" value="Telomer_end-bd_POT1/Cdc13"/>
</dbReference>
<dbReference type="SUPFAM" id="SSF50249">
    <property type="entry name" value="Nucleic acid-binding proteins"/>
    <property type="match status" value="2"/>
</dbReference>
<evidence type="ECO:0000259" key="10">
    <source>
        <dbReference type="SMART" id="SM00976"/>
    </source>
</evidence>
<evidence type="ECO:0000256" key="7">
    <source>
        <dbReference type="ARBA" id="ARBA00023125"/>
    </source>
</evidence>
<evidence type="ECO:0000256" key="5">
    <source>
        <dbReference type="ARBA" id="ARBA00022454"/>
    </source>
</evidence>
<feature type="compositionally biased region" description="Polar residues" evidence="9">
    <location>
        <begin position="10"/>
        <end position="20"/>
    </location>
</feature>
<keyword evidence="12" id="KW-1185">Reference proteome</keyword>
<keyword evidence="7" id="KW-0238">DNA-binding</keyword>
<proteinExistence type="inferred from homology"/>
<sequence>MQRTLGRPAGNQTTAVSSTDGVESASVTAYKLLLHSAALELQLGKLHAIGDLHAMPVAHVVGVVTGTRPPSKTRGQDYMLSLTLSDMTFAAHALNGVTVNIFKPSEAELPPLPAIGDIVRLSIKVGIFNDRLQGILLRAPRDTCVLFKADQSLKNDAEAEVIRYLRQWWITQLQSPTPPLIKSYGSHRPCVTISDLVPNTFYNLTAQVVSIKSRSPFTVALTDYTTNTSLQPYEGELTEYYPKEIIHKGILECSFWGVALDYVPLEHILHPGDFVWIKNMRCKIGKFGYMEGAANGDRKLNGVNYLKLLPTDQTVQPIQIRARDMDTRRTILTKGLAQLTSIKDILESNIVPAKYRCCVKIVAQMPLDTKDFTRPYCGSCRSTFILDSLDPSVREKKMCPQPMCAQAGPAQHIYMYSLLLSDDTGFLPAIVSGVDAIRFVGGISPCDLVLNPEVLATLQSRLGKLRSGTDNTSNEWAEGGPEFECMIESYTSTQAEGSKVARYKIFNTTLR</sequence>
<dbReference type="Gene3D" id="2.40.50.140">
    <property type="entry name" value="Nucleic acid-binding proteins"/>
    <property type="match status" value="3"/>
</dbReference>
<gene>
    <name evidence="11" type="ORF">BASA50_009949</name>
</gene>
<dbReference type="InterPro" id="IPR032042">
    <property type="entry name" value="POT1PC"/>
</dbReference>
<keyword evidence="8" id="KW-0539">Nucleus</keyword>
<dbReference type="SMART" id="SM00976">
    <property type="entry name" value="Telo_bind"/>
    <property type="match status" value="1"/>
</dbReference>
<evidence type="ECO:0000256" key="9">
    <source>
        <dbReference type="SAM" id="MobiDB-lite"/>
    </source>
</evidence>
<dbReference type="Pfam" id="PF02765">
    <property type="entry name" value="POT1"/>
    <property type="match status" value="1"/>
</dbReference>
<feature type="region of interest" description="Disordered" evidence="9">
    <location>
        <begin position="1"/>
        <end position="20"/>
    </location>
</feature>
<evidence type="ECO:0000256" key="3">
    <source>
        <dbReference type="ARBA" id="ARBA00008442"/>
    </source>
</evidence>
<evidence type="ECO:0000256" key="6">
    <source>
        <dbReference type="ARBA" id="ARBA00022895"/>
    </source>
</evidence>
<comment type="caution">
    <text evidence="11">The sequence shown here is derived from an EMBL/GenBank/DDBJ whole genome shotgun (WGS) entry which is preliminary data.</text>
</comment>
<keyword evidence="6" id="KW-0779">Telomere</keyword>
<reference evidence="11 12" key="1">
    <citation type="submission" date="2021-02" db="EMBL/GenBank/DDBJ databases">
        <title>Variation within the Batrachochytrium salamandrivorans European outbreak.</title>
        <authorList>
            <person name="Kelly M."/>
            <person name="Pasmans F."/>
            <person name="Shea T.P."/>
            <person name="Munoz J.F."/>
            <person name="Carranza S."/>
            <person name="Cuomo C.A."/>
            <person name="Martel A."/>
        </authorList>
    </citation>
    <scope>NUCLEOTIDE SEQUENCE [LARGE SCALE GENOMIC DNA]</scope>
    <source>
        <strain evidence="11 12">AMFP18/2</strain>
    </source>
</reference>
<protein>
    <recommendedName>
        <fullName evidence="4">Protection of telomeres protein 1</fullName>
    </recommendedName>
</protein>
<evidence type="ECO:0000256" key="2">
    <source>
        <dbReference type="ARBA" id="ARBA00004574"/>
    </source>
</evidence>
<comment type="similarity">
    <text evidence="3">Belongs to the telombin family.</text>
</comment>
<evidence type="ECO:0000313" key="12">
    <source>
        <dbReference type="Proteomes" id="UP001648503"/>
    </source>
</evidence>
<dbReference type="PANTHER" id="PTHR14513">
    <property type="entry name" value="PROTECTION OF TELOMERES 1"/>
    <property type="match status" value="1"/>
</dbReference>
<evidence type="ECO:0000256" key="1">
    <source>
        <dbReference type="ARBA" id="ARBA00004123"/>
    </source>
</evidence>
<feature type="domain" description="Telomeric single stranded DNA binding POT1/Cdc13" evidence="10">
    <location>
        <begin position="46"/>
        <end position="170"/>
    </location>
</feature>
<evidence type="ECO:0000313" key="11">
    <source>
        <dbReference type="EMBL" id="KAH6589594.1"/>
    </source>
</evidence>
<evidence type="ECO:0000256" key="8">
    <source>
        <dbReference type="ARBA" id="ARBA00023242"/>
    </source>
</evidence>
<dbReference type="PANTHER" id="PTHR14513:SF0">
    <property type="entry name" value="PROTECTION OF TELOMERES PROTEIN 1"/>
    <property type="match status" value="1"/>
</dbReference>
<dbReference type="InterPro" id="IPR012340">
    <property type="entry name" value="NA-bd_OB-fold"/>
</dbReference>
<evidence type="ECO:0000256" key="4">
    <source>
        <dbReference type="ARBA" id="ARBA00015253"/>
    </source>
</evidence>
<comment type="subcellular location">
    <subcellularLocation>
        <location evidence="2">Chromosome</location>
        <location evidence="2">Telomere</location>
    </subcellularLocation>
    <subcellularLocation>
        <location evidence="1">Nucleus</location>
    </subcellularLocation>
</comment>
<organism evidence="11 12">
    <name type="scientific">Batrachochytrium salamandrivorans</name>
    <dbReference type="NCBI Taxonomy" id="1357716"/>
    <lineage>
        <taxon>Eukaryota</taxon>
        <taxon>Fungi</taxon>
        <taxon>Fungi incertae sedis</taxon>
        <taxon>Chytridiomycota</taxon>
        <taxon>Chytridiomycota incertae sedis</taxon>
        <taxon>Chytridiomycetes</taxon>
        <taxon>Rhizophydiales</taxon>
        <taxon>Rhizophydiales incertae sedis</taxon>
        <taxon>Batrachochytrium</taxon>
    </lineage>
</organism>
<keyword evidence="5" id="KW-0158">Chromosome</keyword>